<evidence type="ECO:0000313" key="3">
    <source>
        <dbReference type="EMBL" id="GAG85455.1"/>
    </source>
</evidence>
<proteinExistence type="predicted"/>
<dbReference type="AlphaFoldDB" id="X1AS02"/>
<accession>X1AS02</accession>
<keyword evidence="1" id="KW-0812">Transmembrane</keyword>
<keyword evidence="1" id="KW-0472">Membrane</keyword>
<keyword evidence="1" id="KW-1133">Transmembrane helix</keyword>
<dbReference type="Pfam" id="PF18481">
    <property type="entry name" value="DUF5616"/>
    <property type="match status" value="1"/>
</dbReference>
<feature type="non-terminal residue" evidence="3">
    <location>
        <position position="301"/>
    </location>
</feature>
<reference evidence="3" key="1">
    <citation type="journal article" date="2014" name="Front. Microbiol.">
        <title>High frequency of phylogenetically diverse reductive dehalogenase-homologous genes in deep subseafloor sedimentary metagenomes.</title>
        <authorList>
            <person name="Kawai M."/>
            <person name="Futagami T."/>
            <person name="Toyoda A."/>
            <person name="Takaki Y."/>
            <person name="Nishi S."/>
            <person name="Hori S."/>
            <person name="Arai W."/>
            <person name="Tsubouchi T."/>
            <person name="Morono Y."/>
            <person name="Uchiyama I."/>
            <person name="Ito T."/>
            <person name="Fujiyama A."/>
            <person name="Inagaki F."/>
            <person name="Takami H."/>
        </authorList>
    </citation>
    <scope>NUCLEOTIDE SEQUENCE</scope>
    <source>
        <strain evidence="3">Expedition CK06-06</strain>
    </source>
</reference>
<dbReference type="InterPro" id="IPR041652">
    <property type="entry name" value="DUF5616"/>
</dbReference>
<sequence>PIAIDGYNVLITIEAAMSDGIIFKGRDGCFRDLASIHGTYRKVTETIPAVQLIGQFLKDIGVTCCLWLLDSPDPNHRNKLEQNLLAAMAKQPRQIKIWRTIMKNRITKLATAAVIILIAVLGITLLEKSATPAWAIEQTIEVLKRYSAAHISGVAISEDGLPHSFELWARANEDHTQSRDFKSEADTGQVLWVQGNDTYNYDPNQNTVHIRRGERAQINPWLGRDLLQTLERYTNDWQVSYGNDPATGRERVFVTCSHPHAHAGGPKSWRFEFDLETKLPVRFKEWHNLQRKGKPDIDVQK</sequence>
<evidence type="ECO:0000256" key="1">
    <source>
        <dbReference type="SAM" id="Phobius"/>
    </source>
</evidence>
<gene>
    <name evidence="3" type="ORF">S01H4_32090</name>
</gene>
<feature type="non-terminal residue" evidence="3">
    <location>
        <position position="1"/>
    </location>
</feature>
<feature type="transmembrane region" description="Helical" evidence="1">
    <location>
        <begin position="106"/>
        <end position="126"/>
    </location>
</feature>
<evidence type="ECO:0000259" key="2">
    <source>
        <dbReference type="Pfam" id="PF18481"/>
    </source>
</evidence>
<comment type="caution">
    <text evidence="3">The sequence shown here is derived from an EMBL/GenBank/DDBJ whole genome shotgun (WGS) entry which is preliminary data.</text>
</comment>
<dbReference type="EMBL" id="BART01016728">
    <property type="protein sequence ID" value="GAG85455.1"/>
    <property type="molecule type" value="Genomic_DNA"/>
</dbReference>
<protein>
    <recommendedName>
        <fullName evidence="2">DUF5616 domain-containing protein</fullName>
    </recommendedName>
</protein>
<name>X1AS02_9ZZZZ</name>
<organism evidence="3">
    <name type="scientific">marine sediment metagenome</name>
    <dbReference type="NCBI Taxonomy" id="412755"/>
    <lineage>
        <taxon>unclassified sequences</taxon>
        <taxon>metagenomes</taxon>
        <taxon>ecological metagenomes</taxon>
    </lineage>
</organism>
<feature type="domain" description="DUF5616" evidence="2">
    <location>
        <begin position="2"/>
        <end position="92"/>
    </location>
</feature>